<dbReference type="Pfam" id="PF02949">
    <property type="entry name" value="7tm_6"/>
    <property type="match status" value="1"/>
</dbReference>
<comment type="caution">
    <text evidence="11">The sequence shown here is derived from an EMBL/GenBank/DDBJ whole genome shotgun (WGS) entry which is preliminary data.</text>
</comment>
<name>A0AAV8VC64_9CUCU</name>
<evidence type="ECO:0000256" key="1">
    <source>
        <dbReference type="ARBA" id="ARBA00004651"/>
    </source>
</evidence>
<keyword evidence="4 10" id="KW-0812">Transmembrane</keyword>
<evidence type="ECO:0000256" key="7">
    <source>
        <dbReference type="ARBA" id="ARBA00023136"/>
    </source>
</evidence>
<keyword evidence="6 10" id="KW-1133">Transmembrane helix</keyword>
<dbReference type="PANTHER" id="PTHR21137">
    <property type="entry name" value="ODORANT RECEPTOR"/>
    <property type="match status" value="1"/>
</dbReference>
<accession>A0AAV8VC64</accession>
<evidence type="ECO:0000256" key="10">
    <source>
        <dbReference type="SAM" id="Phobius"/>
    </source>
</evidence>
<feature type="transmembrane region" description="Helical" evidence="10">
    <location>
        <begin position="158"/>
        <end position="178"/>
    </location>
</feature>
<dbReference type="AlphaFoldDB" id="A0AAV8VC64"/>
<gene>
    <name evidence="11" type="ORF">NQ315_012541</name>
</gene>
<dbReference type="InterPro" id="IPR004117">
    <property type="entry name" value="7tm6_olfct_rcpt"/>
</dbReference>
<dbReference type="PANTHER" id="PTHR21137:SF35">
    <property type="entry name" value="ODORANT RECEPTOR 19A-RELATED"/>
    <property type="match status" value="1"/>
</dbReference>
<keyword evidence="9" id="KW-0807">Transducer</keyword>
<evidence type="ECO:0000256" key="4">
    <source>
        <dbReference type="ARBA" id="ARBA00022692"/>
    </source>
</evidence>
<keyword evidence="5" id="KW-0552">Olfaction</keyword>
<evidence type="ECO:0000313" key="11">
    <source>
        <dbReference type="EMBL" id="KAJ8911875.1"/>
    </source>
</evidence>
<feature type="transmembrane region" description="Helical" evidence="10">
    <location>
        <begin position="34"/>
        <end position="53"/>
    </location>
</feature>
<organism evidence="11 12">
    <name type="scientific">Exocentrus adspersus</name>
    <dbReference type="NCBI Taxonomy" id="1586481"/>
    <lineage>
        <taxon>Eukaryota</taxon>
        <taxon>Metazoa</taxon>
        <taxon>Ecdysozoa</taxon>
        <taxon>Arthropoda</taxon>
        <taxon>Hexapoda</taxon>
        <taxon>Insecta</taxon>
        <taxon>Pterygota</taxon>
        <taxon>Neoptera</taxon>
        <taxon>Endopterygota</taxon>
        <taxon>Coleoptera</taxon>
        <taxon>Polyphaga</taxon>
        <taxon>Cucujiformia</taxon>
        <taxon>Chrysomeloidea</taxon>
        <taxon>Cerambycidae</taxon>
        <taxon>Lamiinae</taxon>
        <taxon>Acanthocinini</taxon>
        <taxon>Exocentrus</taxon>
    </lineage>
</organism>
<dbReference type="EMBL" id="JANEYG010000158">
    <property type="protein sequence ID" value="KAJ8911875.1"/>
    <property type="molecule type" value="Genomic_DNA"/>
</dbReference>
<protein>
    <submittedName>
        <fullName evidence="11">Uncharacterized protein</fullName>
    </submittedName>
</protein>
<keyword evidence="7 10" id="KW-0472">Membrane</keyword>
<evidence type="ECO:0000313" key="12">
    <source>
        <dbReference type="Proteomes" id="UP001159042"/>
    </source>
</evidence>
<evidence type="ECO:0000256" key="9">
    <source>
        <dbReference type="ARBA" id="ARBA00023224"/>
    </source>
</evidence>
<evidence type="ECO:0000256" key="6">
    <source>
        <dbReference type="ARBA" id="ARBA00022989"/>
    </source>
</evidence>
<evidence type="ECO:0000256" key="3">
    <source>
        <dbReference type="ARBA" id="ARBA00022606"/>
    </source>
</evidence>
<dbReference type="Proteomes" id="UP001159042">
    <property type="component" value="Unassembled WGS sequence"/>
</dbReference>
<proteinExistence type="predicted"/>
<dbReference type="GO" id="GO:0005549">
    <property type="term" value="F:odorant binding"/>
    <property type="evidence" value="ECO:0007669"/>
    <property type="project" value="InterPro"/>
</dbReference>
<dbReference type="GO" id="GO:0007165">
    <property type="term" value="P:signal transduction"/>
    <property type="evidence" value="ECO:0007669"/>
    <property type="project" value="UniProtKB-KW"/>
</dbReference>
<sequence>MDNQHTYLEFTIKLLNIVNLWPHKDKQCGFIKTYFILGLVLLSILALMADFVLQFYGTLIVMTITMLVCGILIHVSANLNYLKSKIQNLSNIPSDNIMEHVNFCVKYHTAICDFSDQINEAFSTMMLVHITWTSFIISVLGFEIIMDTNFSNSVRFSLHLGGWLGMLFLICFYGQILMDDVSTQRKDNKR</sequence>
<keyword evidence="8" id="KW-0675">Receptor</keyword>
<keyword evidence="12" id="KW-1185">Reference proteome</keyword>
<comment type="subcellular location">
    <subcellularLocation>
        <location evidence="1">Cell membrane</location>
        <topology evidence="1">Multi-pass membrane protein</topology>
    </subcellularLocation>
</comment>
<keyword evidence="3" id="KW-0716">Sensory transduction</keyword>
<reference evidence="11 12" key="1">
    <citation type="journal article" date="2023" name="Insect Mol. Biol.">
        <title>Genome sequencing provides insights into the evolution of gene families encoding plant cell wall-degrading enzymes in longhorned beetles.</title>
        <authorList>
            <person name="Shin N.R."/>
            <person name="Okamura Y."/>
            <person name="Kirsch R."/>
            <person name="Pauchet Y."/>
        </authorList>
    </citation>
    <scope>NUCLEOTIDE SEQUENCE [LARGE SCALE GENOMIC DNA]</scope>
    <source>
        <strain evidence="11">EAD_L_NR</strain>
    </source>
</reference>
<evidence type="ECO:0000256" key="8">
    <source>
        <dbReference type="ARBA" id="ARBA00023170"/>
    </source>
</evidence>
<feature type="transmembrane region" description="Helical" evidence="10">
    <location>
        <begin position="126"/>
        <end position="146"/>
    </location>
</feature>
<evidence type="ECO:0000256" key="2">
    <source>
        <dbReference type="ARBA" id="ARBA00022475"/>
    </source>
</evidence>
<evidence type="ECO:0000256" key="5">
    <source>
        <dbReference type="ARBA" id="ARBA00022725"/>
    </source>
</evidence>
<dbReference type="GO" id="GO:0005886">
    <property type="term" value="C:plasma membrane"/>
    <property type="evidence" value="ECO:0007669"/>
    <property type="project" value="UniProtKB-SubCell"/>
</dbReference>
<keyword evidence="2" id="KW-1003">Cell membrane</keyword>
<feature type="transmembrane region" description="Helical" evidence="10">
    <location>
        <begin position="59"/>
        <end position="82"/>
    </location>
</feature>
<dbReference type="GO" id="GO:0004984">
    <property type="term" value="F:olfactory receptor activity"/>
    <property type="evidence" value="ECO:0007669"/>
    <property type="project" value="InterPro"/>
</dbReference>